<gene>
    <name evidence="1" type="ORF">DFR47_108116</name>
</gene>
<name>A0A366DPH5_9HYPH</name>
<dbReference type="AlphaFoldDB" id="A0A366DPH5"/>
<evidence type="ECO:0000313" key="1">
    <source>
        <dbReference type="EMBL" id="RBO91972.1"/>
    </source>
</evidence>
<protein>
    <submittedName>
        <fullName evidence="1">Uncharacterized protein</fullName>
    </submittedName>
</protein>
<accession>A0A366DPH5</accession>
<sequence>MPFHKSDYLGIYKPEQLNTLQAAYNETCEILGHCPTTDENKNQLARTVIRIYESGIQDPHEIASLILQIENLRP</sequence>
<evidence type="ECO:0000313" key="2">
    <source>
        <dbReference type="Proteomes" id="UP000252893"/>
    </source>
</evidence>
<organism evidence="1 2">
    <name type="scientific">Pseudochrobactrum asaccharolyticum</name>
    <dbReference type="NCBI Taxonomy" id="354351"/>
    <lineage>
        <taxon>Bacteria</taxon>
        <taxon>Pseudomonadati</taxon>
        <taxon>Pseudomonadota</taxon>
        <taxon>Alphaproteobacteria</taxon>
        <taxon>Hyphomicrobiales</taxon>
        <taxon>Brucellaceae</taxon>
        <taxon>Pseudochrobactrum</taxon>
    </lineage>
</organism>
<keyword evidence="2" id="KW-1185">Reference proteome</keyword>
<dbReference type="OrthoDB" id="8452569at2"/>
<reference evidence="1 2" key="1">
    <citation type="submission" date="2018-06" db="EMBL/GenBank/DDBJ databases">
        <title>Genomic Encyclopedia of Type Strains, Phase IV (KMG-IV): sequencing the most valuable type-strain genomes for metagenomic binning, comparative biology and taxonomic classification.</title>
        <authorList>
            <person name="Goeker M."/>
        </authorList>
    </citation>
    <scope>NUCLEOTIDE SEQUENCE [LARGE SCALE GENOMIC DNA]</scope>
    <source>
        <strain evidence="1 2">DSM 25619</strain>
    </source>
</reference>
<dbReference type="Proteomes" id="UP000252893">
    <property type="component" value="Unassembled WGS sequence"/>
</dbReference>
<proteinExistence type="predicted"/>
<dbReference type="EMBL" id="QNRH01000008">
    <property type="protein sequence ID" value="RBO91972.1"/>
    <property type="molecule type" value="Genomic_DNA"/>
</dbReference>
<comment type="caution">
    <text evidence="1">The sequence shown here is derived from an EMBL/GenBank/DDBJ whole genome shotgun (WGS) entry which is preliminary data.</text>
</comment>